<dbReference type="PANTHER" id="PTHR48043:SF145">
    <property type="entry name" value="FI06409P-RELATED"/>
    <property type="match status" value="1"/>
</dbReference>
<proteinExistence type="inferred from homology"/>
<dbReference type="GO" id="GO:0008194">
    <property type="term" value="F:UDP-glycosyltransferase activity"/>
    <property type="evidence" value="ECO:0007669"/>
    <property type="project" value="InterPro"/>
</dbReference>
<evidence type="ECO:0000256" key="3">
    <source>
        <dbReference type="ARBA" id="ARBA00022679"/>
    </source>
</evidence>
<name>A0A9J6BTH2_POLVA</name>
<dbReference type="CDD" id="cd03784">
    <property type="entry name" value="GT1_Gtf-like"/>
    <property type="match status" value="1"/>
</dbReference>
<dbReference type="EMBL" id="JADBJN010000003">
    <property type="protein sequence ID" value="KAG5673008.1"/>
    <property type="molecule type" value="Genomic_DNA"/>
</dbReference>
<evidence type="ECO:0000256" key="1">
    <source>
        <dbReference type="ARBA" id="ARBA00009995"/>
    </source>
</evidence>
<dbReference type="AlphaFoldDB" id="A0A9J6BTH2"/>
<keyword evidence="2" id="KW-0328">Glycosyltransferase</keyword>
<keyword evidence="6" id="KW-1185">Reference proteome</keyword>
<evidence type="ECO:0000313" key="5">
    <source>
        <dbReference type="EMBL" id="KAG5673008.1"/>
    </source>
</evidence>
<reference evidence="5" key="1">
    <citation type="submission" date="2021-03" db="EMBL/GenBank/DDBJ databases">
        <title>Chromosome level genome of the anhydrobiotic midge Polypedilum vanderplanki.</title>
        <authorList>
            <person name="Yoshida Y."/>
            <person name="Kikawada T."/>
            <person name="Gusev O."/>
        </authorList>
    </citation>
    <scope>NUCLEOTIDE SEQUENCE</scope>
    <source>
        <strain evidence="5">NIAS01</strain>
        <tissue evidence="5">Whole body or cell culture</tissue>
    </source>
</reference>
<keyword evidence="4" id="KW-0812">Transmembrane</keyword>
<keyword evidence="4" id="KW-0472">Membrane</keyword>
<dbReference type="PANTHER" id="PTHR48043">
    <property type="entry name" value="EG:EG0003.4 PROTEIN-RELATED"/>
    <property type="match status" value="1"/>
</dbReference>
<sequence length="561" mass="65381">MPKATRAAMNLVVLCGFTSIIITTVCAAVAFKSANILFLLPVPSSSHRLWNNVLIEALEERGHNLTILTVETERSRRNVTYICMKKIYESLNEFYYSENDDVGAAMVNRKSSFKIIKENYQLGNFVSRKISESDGLQKLLDYPKTFKFHAIIFDYSMAQSLLALVAHFNFPPLISISPQLQPMRFTAASSTPLFPSYISHYSTMSTTKSLREKLNERFLNGFIYHTFDWFYGKFIYMKNENRRAMKILGEKNHSEKLTISLEQLEYSDLVLVNRNFAFDDVLPLPPNVVPVAGLQAQRKNEIQNHDVIEFVEKSEKPIILFTMGSSMLAEDLGYEIMHEVMNAFQKLLNDFNVICKCNEKFIRKFSQPQNVLYVEWMQQNELLANRKVRLIVSHGGMLTIQEAIWHEKPILGMPIQIEHQRNIERAIELGFAESINFENFTAIEMAIKIRQLIESPIYRNSIRKASKLMKSRPMMPKETAIYWIEQVLEHKGLKHLHFEARKLSFYKLYNIDIISIIVIILLIYILIMQYHFIKEWLLKKNEETAVRKDKVMNEIDKLKNE</sequence>
<dbReference type="Proteomes" id="UP001107558">
    <property type="component" value="Chromosome 3"/>
</dbReference>
<protein>
    <recommendedName>
        <fullName evidence="7">UDP-glucuronosyltransferase</fullName>
    </recommendedName>
</protein>
<comment type="caution">
    <text evidence="5">The sequence shown here is derived from an EMBL/GenBank/DDBJ whole genome shotgun (WGS) entry which is preliminary data.</text>
</comment>
<keyword evidence="3" id="KW-0808">Transferase</keyword>
<dbReference type="Pfam" id="PF00201">
    <property type="entry name" value="UDPGT"/>
    <property type="match status" value="1"/>
</dbReference>
<gene>
    <name evidence="5" type="ORF">PVAND_003088</name>
</gene>
<evidence type="ECO:0008006" key="7">
    <source>
        <dbReference type="Google" id="ProtNLM"/>
    </source>
</evidence>
<evidence type="ECO:0000256" key="2">
    <source>
        <dbReference type="ARBA" id="ARBA00022676"/>
    </source>
</evidence>
<comment type="similarity">
    <text evidence="1">Belongs to the UDP-glycosyltransferase family.</text>
</comment>
<dbReference type="InterPro" id="IPR002213">
    <property type="entry name" value="UDP_glucos_trans"/>
</dbReference>
<keyword evidence="4" id="KW-1133">Transmembrane helix</keyword>
<dbReference type="InterPro" id="IPR050271">
    <property type="entry name" value="UDP-glycosyltransferase"/>
</dbReference>
<accession>A0A9J6BTH2</accession>
<dbReference type="SUPFAM" id="SSF53756">
    <property type="entry name" value="UDP-Glycosyltransferase/glycogen phosphorylase"/>
    <property type="match status" value="1"/>
</dbReference>
<dbReference type="Gene3D" id="3.40.50.2000">
    <property type="entry name" value="Glycogen Phosphorylase B"/>
    <property type="match status" value="1"/>
</dbReference>
<evidence type="ECO:0000313" key="6">
    <source>
        <dbReference type="Proteomes" id="UP001107558"/>
    </source>
</evidence>
<organism evidence="5 6">
    <name type="scientific">Polypedilum vanderplanki</name>
    <name type="common">Sleeping chironomid midge</name>
    <dbReference type="NCBI Taxonomy" id="319348"/>
    <lineage>
        <taxon>Eukaryota</taxon>
        <taxon>Metazoa</taxon>
        <taxon>Ecdysozoa</taxon>
        <taxon>Arthropoda</taxon>
        <taxon>Hexapoda</taxon>
        <taxon>Insecta</taxon>
        <taxon>Pterygota</taxon>
        <taxon>Neoptera</taxon>
        <taxon>Endopterygota</taxon>
        <taxon>Diptera</taxon>
        <taxon>Nematocera</taxon>
        <taxon>Chironomoidea</taxon>
        <taxon>Chironomidae</taxon>
        <taxon>Chironominae</taxon>
        <taxon>Polypedilum</taxon>
        <taxon>Polypedilum</taxon>
    </lineage>
</organism>
<dbReference type="OrthoDB" id="5835829at2759"/>
<feature type="transmembrane region" description="Helical" evidence="4">
    <location>
        <begin position="513"/>
        <end position="533"/>
    </location>
</feature>
<evidence type="ECO:0000256" key="4">
    <source>
        <dbReference type="SAM" id="Phobius"/>
    </source>
</evidence>